<protein>
    <submittedName>
        <fullName evidence="2">Uncharacterized protein</fullName>
    </submittedName>
</protein>
<feature type="compositionally biased region" description="Basic and acidic residues" evidence="1">
    <location>
        <begin position="45"/>
        <end position="61"/>
    </location>
</feature>
<keyword evidence="3" id="KW-1185">Reference proteome</keyword>
<evidence type="ECO:0000256" key="1">
    <source>
        <dbReference type="SAM" id="MobiDB-lite"/>
    </source>
</evidence>
<evidence type="ECO:0000313" key="3">
    <source>
        <dbReference type="Proteomes" id="UP001321477"/>
    </source>
</evidence>
<gene>
    <name evidence="2" type="ORF">GCM10025870_11010</name>
</gene>
<feature type="region of interest" description="Disordered" evidence="1">
    <location>
        <begin position="76"/>
        <end position="108"/>
    </location>
</feature>
<feature type="compositionally biased region" description="Basic and acidic residues" evidence="1">
    <location>
        <begin position="21"/>
        <end position="35"/>
    </location>
</feature>
<reference evidence="3" key="1">
    <citation type="journal article" date="2019" name="Int. J. Syst. Evol. Microbiol.">
        <title>The Global Catalogue of Microorganisms (GCM) 10K type strain sequencing project: providing services to taxonomists for standard genome sequencing and annotation.</title>
        <authorList>
            <consortium name="The Broad Institute Genomics Platform"/>
            <consortium name="The Broad Institute Genome Sequencing Center for Infectious Disease"/>
            <person name="Wu L."/>
            <person name="Ma J."/>
        </authorList>
    </citation>
    <scope>NUCLEOTIDE SEQUENCE [LARGE SCALE GENOMIC DNA]</scope>
    <source>
        <strain evidence="3">NBRC 109019</strain>
    </source>
</reference>
<feature type="region of interest" description="Disordered" evidence="1">
    <location>
        <begin position="1"/>
        <end position="61"/>
    </location>
</feature>
<dbReference type="Proteomes" id="UP001321477">
    <property type="component" value="Chromosome"/>
</dbReference>
<accession>A0ABM8GZX3</accession>
<feature type="compositionally biased region" description="Basic residues" evidence="1">
    <location>
        <begin position="94"/>
        <end position="108"/>
    </location>
</feature>
<sequence>MATERDHEVLRAVERDGDELAVTRDAGHPLADEARQGPGPGLGHAELEHVDRGDRAPDEPRREFVGEGLHLRGFRHAASLAHPSDGRDADGRTCRRTRGRRARVRARARVARSASAQVAWVPYGVCPSTPDADDSRSS</sequence>
<evidence type="ECO:0000313" key="2">
    <source>
        <dbReference type="EMBL" id="BDZ54028.1"/>
    </source>
</evidence>
<proteinExistence type="predicted"/>
<organism evidence="2 3">
    <name type="scientific">Agromyces marinus</name>
    <dbReference type="NCBI Taxonomy" id="1389020"/>
    <lineage>
        <taxon>Bacteria</taxon>
        <taxon>Bacillati</taxon>
        <taxon>Actinomycetota</taxon>
        <taxon>Actinomycetes</taxon>
        <taxon>Micrococcales</taxon>
        <taxon>Microbacteriaceae</taxon>
        <taxon>Agromyces</taxon>
    </lineage>
</organism>
<name>A0ABM8GZX3_9MICO</name>
<dbReference type="EMBL" id="AP027734">
    <property type="protein sequence ID" value="BDZ54028.1"/>
    <property type="molecule type" value="Genomic_DNA"/>
</dbReference>
<feature type="compositionally biased region" description="Basic and acidic residues" evidence="1">
    <location>
        <begin position="1"/>
        <end position="15"/>
    </location>
</feature>
<feature type="compositionally biased region" description="Basic and acidic residues" evidence="1">
    <location>
        <begin position="84"/>
        <end position="93"/>
    </location>
</feature>